<dbReference type="Proteomes" id="UP000265566">
    <property type="component" value="Chromosome 7"/>
</dbReference>
<gene>
    <name evidence="1" type="ORF">MtrunA17_Chr7g0240251</name>
</gene>
<organism evidence="1">
    <name type="scientific">Medicago truncatula</name>
    <name type="common">Barrel medic</name>
    <name type="synonym">Medicago tribuloides</name>
    <dbReference type="NCBI Taxonomy" id="3880"/>
    <lineage>
        <taxon>Eukaryota</taxon>
        <taxon>Viridiplantae</taxon>
        <taxon>Streptophyta</taxon>
        <taxon>Embryophyta</taxon>
        <taxon>Tracheophyta</taxon>
        <taxon>Spermatophyta</taxon>
        <taxon>Magnoliopsida</taxon>
        <taxon>eudicotyledons</taxon>
        <taxon>Gunneridae</taxon>
        <taxon>Pentapetalae</taxon>
        <taxon>rosids</taxon>
        <taxon>fabids</taxon>
        <taxon>Fabales</taxon>
        <taxon>Fabaceae</taxon>
        <taxon>Papilionoideae</taxon>
        <taxon>50 kb inversion clade</taxon>
        <taxon>NPAAA clade</taxon>
        <taxon>Hologalegina</taxon>
        <taxon>IRL clade</taxon>
        <taxon>Trifolieae</taxon>
        <taxon>Medicago</taxon>
    </lineage>
</organism>
<sequence length="70" mass="8085">MTYHIAYNIKQYDKGVTLQILPLYGKHKVLHFNRTDAYLANNGLVSHLIYRNSGVVSITRLLNSLLKLRI</sequence>
<name>A0A396H3G5_MEDTR</name>
<accession>A0A396H3G5</accession>
<evidence type="ECO:0000313" key="1">
    <source>
        <dbReference type="EMBL" id="RHN46254.1"/>
    </source>
</evidence>
<reference evidence="1" key="1">
    <citation type="journal article" date="2018" name="Nat. Plants">
        <title>Whole-genome landscape of Medicago truncatula symbiotic genes.</title>
        <authorList>
            <person name="Pecrix Y."/>
            <person name="Gamas P."/>
            <person name="Carrere S."/>
        </authorList>
    </citation>
    <scope>NUCLEOTIDE SEQUENCE</scope>
    <source>
        <tissue evidence="1">Leaves</tissue>
    </source>
</reference>
<proteinExistence type="predicted"/>
<protein>
    <submittedName>
        <fullName evidence="1">Uncharacterized protein</fullName>
    </submittedName>
</protein>
<dbReference type="AlphaFoldDB" id="A0A396H3G5"/>
<dbReference type="Gramene" id="rna40720">
    <property type="protein sequence ID" value="RHN46254.1"/>
    <property type="gene ID" value="gene40720"/>
</dbReference>
<dbReference type="EMBL" id="PSQE01000007">
    <property type="protein sequence ID" value="RHN46254.1"/>
    <property type="molecule type" value="Genomic_DNA"/>
</dbReference>
<comment type="caution">
    <text evidence="1">The sequence shown here is derived from an EMBL/GenBank/DDBJ whole genome shotgun (WGS) entry which is preliminary data.</text>
</comment>